<gene>
    <name evidence="10" type="ORF">WN55_03816</name>
</gene>
<dbReference type="PANTHER" id="PTHR13140:SF706">
    <property type="entry name" value="DILUTE CLASS UNCONVENTIONAL MYOSIN, ISOFORM C"/>
    <property type="match status" value="1"/>
</dbReference>
<keyword evidence="4 6" id="KW-0505">Motor protein</keyword>
<feature type="compositionally biased region" description="Low complexity" evidence="7">
    <location>
        <begin position="96"/>
        <end position="136"/>
    </location>
</feature>
<comment type="similarity">
    <text evidence="6">Belongs to the TRAFAC class myosin-kinesin ATPase superfamily. Myosin family.</text>
</comment>
<evidence type="ECO:0000256" key="6">
    <source>
        <dbReference type="PROSITE-ProRule" id="PRU00782"/>
    </source>
</evidence>
<dbReference type="Gene3D" id="1.10.10.820">
    <property type="match status" value="1"/>
</dbReference>
<feature type="domain" description="Myosin motor" evidence="9">
    <location>
        <begin position="610"/>
        <end position="1376"/>
    </location>
</feature>
<feature type="region of interest" description="Disordered" evidence="7">
    <location>
        <begin position="924"/>
        <end position="944"/>
    </location>
</feature>
<feature type="compositionally biased region" description="Basic residues" evidence="7">
    <location>
        <begin position="248"/>
        <end position="257"/>
    </location>
</feature>
<dbReference type="Gene3D" id="6.20.240.20">
    <property type="match status" value="1"/>
</dbReference>
<feature type="compositionally biased region" description="Basic and acidic residues" evidence="7">
    <location>
        <begin position="23"/>
        <end position="48"/>
    </location>
</feature>
<dbReference type="OrthoDB" id="2914378at2759"/>
<dbReference type="GO" id="GO:0000146">
    <property type="term" value="F:microfilament motor activity"/>
    <property type="evidence" value="ECO:0007669"/>
    <property type="project" value="TreeGrafter"/>
</dbReference>
<dbReference type="PANTHER" id="PTHR13140">
    <property type="entry name" value="MYOSIN"/>
    <property type="match status" value="1"/>
</dbReference>
<feature type="region of interest" description="Disordered" evidence="7">
    <location>
        <begin position="85"/>
        <end position="147"/>
    </location>
</feature>
<evidence type="ECO:0000256" key="2">
    <source>
        <dbReference type="ARBA" id="ARBA00022840"/>
    </source>
</evidence>
<dbReference type="GO" id="GO:0016020">
    <property type="term" value="C:membrane"/>
    <property type="evidence" value="ECO:0007669"/>
    <property type="project" value="TreeGrafter"/>
</dbReference>
<dbReference type="GO" id="GO:0051015">
    <property type="term" value="F:actin filament binding"/>
    <property type="evidence" value="ECO:0007669"/>
    <property type="project" value="TreeGrafter"/>
</dbReference>
<dbReference type="Pfam" id="PF24556">
    <property type="entry name" value="SH3_Myosin-XVIIIa"/>
    <property type="match status" value="1"/>
</dbReference>
<feature type="compositionally biased region" description="Low complexity" evidence="7">
    <location>
        <begin position="928"/>
        <end position="941"/>
    </location>
</feature>
<dbReference type="STRING" id="178035.A0A154NWS0"/>
<proteinExistence type="inferred from homology"/>
<dbReference type="PROSITE" id="PS51456">
    <property type="entry name" value="MYOSIN_MOTOR"/>
    <property type="match status" value="1"/>
</dbReference>
<feature type="region of interest" description="Disordered" evidence="7">
    <location>
        <begin position="1355"/>
        <end position="1381"/>
    </location>
</feature>
<accession>A0A154NWS0</accession>
<name>A0A154NWS0_DUFNO</name>
<dbReference type="InterPro" id="IPR057772">
    <property type="entry name" value="SH3_Myo18a"/>
</dbReference>
<evidence type="ECO:0000259" key="8">
    <source>
        <dbReference type="PROSITE" id="PS50106"/>
    </source>
</evidence>
<feature type="compositionally biased region" description="Polar residues" evidence="7">
    <location>
        <begin position="1356"/>
        <end position="1373"/>
    </location>
</feature>
<keyword evidence="3 6" id="KW-0518">Myosin</keyword>
<organism evidence="10 11">
    <name type="scientific">Dufourea novaeangliae</name>
    <name type="common">Sweat bee</name>
    <dbReference type="NCBI Taxonomy" id="178035"/>
    <lineage>
        <taxon>Eukaryota</taxon>
        <taxon>Metazoa</taxon>
        <taxon>Ecdysozoa</taxon>
        <taxon>Arthropoda</taxon>
        <taxon>Hexapoda</taxon>
        <taxon>Insecta</taxon>
        <taxon>Pterygota</taxon>
        <taxon>Neoptera</taxon>
        <taxon>Endopterygota</taxon>
        <taxon>Hymenoptera</taxon>
        <taxon>Apocrita</taxon>
        <taxon>Aculeata</taxon>
        <taxon>Apoidea</taxon>
        <taxon>Anthophila</taxon>
        <taxon>Halictidae</taxon>
        <taxon>Rophitinae</taxon>
        <taxon>Dufourea</taxon>
    </lineage>
</organism>
<feature type="compositionally biased region" description="Polar residues" evidence="7">
    <location>
        <begin position="85"/>
        <end position="94"/>
    </location>
</feature>
<sequence>MFNFMKKATEKDDKEKRKREKKERKDVKKRDRSSMSAEELLRLDEVRRSLKLPGRRKEKEKLPSGITADYSASFFAYLDRDILENSQNTSNSGQGPRPNNNSTNRTPDGLIQSDSSETSLTSLTINSSNVQLGKNLPPLPPKPPKRGILKGPRLGITGGATTPVSDENALANGDEINYQEPNNLLARNTLQNEVIAYQNVPTHLPGLGTVLGKEETCSEEETLICQSTWQISPQRSVQHSQQQQQQQYHHHYHHSHHSQGDTKLLQVVTSASPSADSLTDTTNSSFATPPFSLSPVGESQGFSRWRSTVSFEEQGVELQLPEIVPLELPEPRELTIHRQPPPRNDFGFSLRRAVIVERAAGGGTQMRSVIFAEPGSLVQHNNDTGLLPGDRLIEVNGINVDDKSREEIIDLIKRSANSVTVKVQPVAELSELSRRGDSDGQQVELAAANIRSGTLRRSGSLRFQDSMIPCNKKRLILYKTAKLHGYSREKRESVNKNGFNLFTLSSRTSPLYDLPDSLRMHGSAILLYRERYVVGLTGNAARSEEHLAQEQAWLNYEKVWLLHRGGFTLGTKYGSADPDTGKLKIRLATSGEELLVDEEDVEKANPPQFDKAEELSRLRFLNESSVLHTLRQRYASNLIHTYAGDSMIIINPVAPLAIYSEKVALMFRGCKSEDMPPHVYAMAQAAYRGMLATRRDHSLVFLGRSGSGKTTNFKHALHYLVLAAGTVNKILTIEKLNAVFTVLEAFGNSRTYMNSNATRFTQLFSLDFDQSGLIASASLQVLLLEKSRIGKRVNGDPTFHALYRLLAGAEGALRKELHLTNLVAENNPFITPLQKHEDKQRAMVEFNRIVAAFRTLGISETDEKVIWLVLTGIYHLSCAGAVKVGTSSQSRWQFARVECAEKAATLLGTSVEDLSRVVFSCNGGGGTPNTPRPTLRTPSPTEQSKDITGLDALEGLLIGLYSEVFHCVAALINRSISSSVHTVASLLLCDSPGFQNPATCGRQTGACFEDLCHNYLQERLQLLFHHTTLVAPRDRYIQEGIDVDCEDGCDESGIGSPQALVSLMDRGNSQGATMLRTSQNDLSGSRQMERKGLLWLLDEEAVCPGGSDETFLDRLFSHYGDRDHQILLRKAPGNNQFILQHLLGTNPVLYTATGWLKATRENPVTKSAITILQESTREDVNTLFASARGAGVSGTLCSSMPGLEGSQSLRRASSIRRTFTAVKRKNVCLQVKFTVDGLVETLRRTRVKFIHCILPQHNSGCTDNKSLLSVKSNQNEDSVINVPLLRSQMRGSQIIEAIRLHKVGFPKHMALGEFRRRFGLLSTDCNARPGSPVGDERRMVEDMLLTVDIDPASYRVGQSQNDFPNDPSKSATLGLNPKGKG</sequence>
<dbReference type="PRINTS" id="PR00193">
    <property type="entry name" value="MYOSINHEAVY"/>
</dbReference>
<dbReference type="Gene3D" id="1.20.120.720">
    <property type="entry name" value="Myosin VI head, motor domain, U50 subdomain"/>
    <property type="match status" value="1"/>
</dbReference>
<dbReference type="Gene3D" id="1.20.58.530">
    <property type="match status" value="1"/>
</dbReference>
<evidence type="ECO:0000256" key="5">
    <source>
        <dbReference type="ARBA" id="ARBA00023203"/>
    </source>
</evidence>
<dbReference type="SMART" id="SM00228">
    <property type="entry name" value="PDZ"/>
    <property type="match status" value="1"/>
</dbReference>
<dbReference type="Gene3D" id="3.40.850.10">
    <property type="entry name" value="Kinesin motor domain"/>
    <property type="match status" value="1"/>
</dbReference>
<dbReference type="CDD" id="cd06747">
    <property type="entry name" value="PDZ_MYO18-like"/>
    <property type="match status" value="1"/>
</dbReference>
<evidence type="ECO:0000259" key="9">
    <source>
        <dbReference type="PROSITE" id="PS51456"/>
    </source>
</evidence>
<evidence type="ECO:0000313" key="10">
    <source>
        <dbReference type="EMBL" id="KZC04031.1"/>
    </source>
</evidence>
<dbReference type="EMBL" id="KQ434775">
    <property type="protein sequence ID" value="KZC04031.1"/>
    <property type="molecule type" value="Genomic_DNA"/>
</dbReference>
<dbReference type="SUPFAM" id="SSF50156">
    <property type="entry name" value="PDZ domain-like"/>
    <property type="match status" value="1"/>
</dbReference>
<comment type="caution">
    <text evidence="6">Lacks conserved residue(s) required for the propagation of feature annotation.</text>
</comment>
<dbReference type="GO" id="GO:0005737">
    <property type="term" value="C:cytoplasm"/>
    <property type="evidence" value="ECO:0007669"/>
    <property type="project" value="TreeGrafter"/>
</dbReference>
<dbReference type="InterPro" id="IPR036034">
    <property type="entry name" value="PDZ_sf"/>
</dbReference>
<dbReference type="InterPro" id="IPR036961">
    <property type="entry name" value="Kinesin_motor_dom_sf"/>
</dbReference>
<dbReference type="FunFam" id="2.30.42.10:FF:000059">
    <property type="entry name" value="unconventional myosin-XVIIIa isoform X1"/>
    <property type="match status" value="1"/>
</dbReference>
<keyword evidence="2 6" id="KW-0067">ATP-binding</keyword>
<feature type="binding site" evidence="6">
    <location>
        <begin position="703"/>
        <end position="710"/>
    </location>
    <ligand>
        <name>ATP</name>
        <dbReference type="ChEBI" id="CHEBI:30616"/>
    </ligand>
</feature>
<dbReference type="InterPro" id="IPR027417">
    <property type="entry name" value="P-loop_NTPase"/>
</dbReference>
<feature type="region of interest" description="Disordered" evidence="7">
    <location>
        <begin position="235"/>
        <end position="299"/>
    </location>
</feature>
<dbReference type="CDD" id="cd01386">
    <property type="entry name" value="MYSc_Myo18"/>
    <property type="match status" value="1"/>
</dbReference>
<feature type="region of interest" description="Disordered" evidence="7">
    <location>
        <begin position="1"/>
        <end position="63"/>
    </location>
</feature>
<dbReference type="GO" id="GO:0007015">
    <property type="term" value="P:actin filament organization"/>
    <property type="evidence" value="ECO:0007669"/>
    <property type="project" value="TreeGrafter"/>
</dbReference>
<keyword evidence="1 6" id="KW-0547">Nucleotide-binding</keyword>
<reference evidence="10 11" key="1">
    <citation type="submission" date="2015-07" db="EMBL/GenBank/DDBJ databases">
        <title>The genome of Dufourea novaeangliae.</title>
        <authorList>
            <person name="Pan H."/>
            <person name="Kapheim K."/>
        </authorList>
    </citation>
    <scope>NUCLEOTIDE SEQUENCE [LARGE SCALE GENOMIC DNA]</scope>
    <source>
        <strain evidence="10">0120121106</strain>
        <tissue evidence="10">Whole body</tissue>
    </source>
</reference>
<dbReference type="PROSITE" id="PS50106">
    <property type="entry name" value="PDZ"/>
    <property type="match status" value="1"/>
</dbReference>
<evidence type="ECO:0000256" key="7">
    <source>
        <dbReference type="SAM" id="MobiDB-lite"/>
    </source>
</evidence>
<dbReference type="GO" id="GO:0016459">
    <property type="term" value="C:myosin complex"/>
    <property type="evidence" value="ECO:0007669"/>
    <property type="project" value="UniProtKB-KW"/>
</dbReference>
<evidence type="ECO:0000256" key="4">
    <source>
        <dbReference type="ARBA" id="ARBA00023175"/>
    </source>
</evidence>
<evidence type="ECO:0000256" key="1">
    <source>
        <dbReference type="ARBA" id="ARBA00022741"/>
    </source>
</evidence>
<dbReference type="Gene3D" id="2.30.42.10">
    <property type="match status" value="1"/>
</dbReference>
<dbReference type="GO" id="GO:0005524">
    <property type="term" value="F:ATP binding"/>
    <property type="evidence" value="ECO:0007669"/>
    <property type="project" value="UniProtKB-UniRule"/>
</dbReference>
<feature type="compositionally biased region" description="Low complexity" evidence="7">
    <location>
        <begin position="238"/>
        <end position="247"/>
    </location>
</feature>
<dbReference type="InterPro" id="IPR001478">
    <property type="entry name" value="PDZ"/>
</dbReference>
<keyword evidence="11" id="KW-1185">Reference proteome</keyword>
<dbReference type="InterPro" id="IPR001609">
    <property type="entry name" value="Myosin_head_motor_dom-like"/>
</dbReference>
<evidence type="ECO:0000313" key="11">
    <source>
        <dbReference type="Proteomes" id="UP000076502"/>
    </source>
</evidence>
<dbReference type="Pfam" id="PF00063">
    <property type="entry name" value="Myosin_head"/>
    <property type="match status" value="2"/>
</dbReference>
<dbReference type="InterPro" id="IPR036064">
    <property type="entry name" value="MYSc_Myo18"/>
</dbReference>
<dbReference type="SUPFAM" id="SSF52540">
    <property type="entry name" value="P-loop containing nucleoside triphosphate hydrolases"/>
    <property type="match status" value="1"/>
</dbReference>
<keyword evidence="5 6" id="KW-0009">Actin-binding</keyword>
<evidence type="ECO:0000256" key="3">
    <source>
        <dbReference type="ARBA" id="ARBA00023123"/>
    </source>
</evidence>
<feature type="compositionally biased region" description="Polar residues" evidence="7">
    <location>
        <begin position="267"/>
        <end position="287"/>
    </location>
</feature>
<feature type="domain" description="PDZ" evidence="8">
    <location>
        <begin position="333"/>
        <end position="427"/>
    </location>
</feature>
<dbReference type="Proteomes" id="UP000076502">
    <property type="component" value="Unassembled WGS sequence"/>
</dbReference>
<dbReference type="SMART" id="SM00242">
    <property type="entry name" value="MYSc"/>
    <property type="match status" value="1"/>
</dbReference>
<protein>
    <submittedName>
        <fullName evidence="10">Unconventional myosin-XVIIIa</fullName>
    </submittedName>
</protein>